<dbReference type="HAMAP" id="MF_01924">
    <property type="entry name" value="A_A_dipeptidase"/>
    <property type="match status" value="1"/>
</dbReference>
<dbReference type="EC" id="3.4.13.22" evidence="9 10"/>
<keyword evidence="2 9" id="KW-0645">Protease</keyword>
<dbReference type="Pfam" id="PF01427">
    <property type="entry name" value="Peptidase_M15"/>
    <property type="match status" value="1"/>
</dbReference>
<evidence type="ECO:0000256" key="4">
    <source>
        <dbReference type="ARBA" id="ARBA00022801"/>
    </source>
</evidence>
<comment type="similarity">
    <text evidence="9 10">Belongs to the peptidase M15D family.</text>
</comment>
<keyword evidence="6 9" id="KW-0224">Dipeptidase</keyword>
<reference evidence="11 12" key="1">
    <citation type="submission" date="2020-06" db="EMBL/GenBank/DDBJ databases">
        <title>Genome sequence of 2 isolates from Red Sea Mangroves.</title>
        <authorList>
            <person name="Sefrji F."/>
            <person name="Michoud G."/>
            <person name="Merlino G."/>
            <person name="Daffonchio D."/>
        </authorList>
    </citation>
    <scope>NUCLEOTIDE SEQUENCE [LARGE SCALE GENOMIC DNA]</scope>
    <source>
        <strain evidence="11 12">R1DC25</strain>
    </source>
</reference>
<evidence type="ECO:0000256" key="9">
    <source>
        <dbReference type="HAMAP-Rule" id="MF_01924"/>
    </source>
</evidence>
<evidence type="ECO:0000313" key="11">
    <source>
        <dbReference type="EMBL" id="QPC44102.1"/>
    </source>
</evidence>
<dbReference type="GO" id="GO:0008237">
    <property type="term" value="F:metallopeptidase activity"/>
    <property type="evidence" value="ECO:0007669"/>
    <property type="project" value="UniProtKB-KW"/>
</dbReference>
<feature type="binding site" evidence="9">
    <location>
        <position position="102"/>
    </location>
    <ligand>
        <name>Zn(2+)</name>
        <dbReference type="ChEBI" id="CHEBI:29105"/>
        <note>catalytic</note>
    </ligand>
</feature>
<sequence>MSLMRVDEEATGLDLMLLYATSDNLAGRPVYAQTAGCLLIPEAAEALALAARLAAIQGCRLRIFDAYRPSRVQHYFWGVVPDRRYVADPRVGSTHSRGIAVDLTLIGEDGEVLDMGTGFDAFDERSHMACTTISPEAQRNRYLLTGIMVQSGFAAQPYEWWHFNLPEPEQYPLIHDDPLGNAMLPDWLAAMTFETD</sequence>
<feature type="active site" description="Proton donor/acceptor" evidence="9">
    <location>
        <position position="159"/>
    </location>
</feature>
<feature type="site" description="Transition state stabilizer" evidence="9">
    <location>
        <position position="68"/>
    </location>
</feature>
<comment type="cofactor">
    <cofactor evidence="9">
        <name>Zn(2+)</name>
        <dbReference type="ChEBI" id="CHEBI:29105"/>
    </cofactor>
    <text evidence="9">Binds 1 zinc ion per subunit.</text>
</comment>
<dbReference type="EMBL" id="CP058214">
    <property type="protein sequence ID" value="QPC44102.1"/>
    <property type="molecule type" value="Genomic_DNA"/>
</dbReference>
<evidence type="ECO:0000256" key="5">
    <source>
        <dbReference type="ARBA" id="ARBA00022833"/>
    </source>
</evidence>
<comment type="catalytic activity">
    <reaction evidence="1 9 10">
        <text>D-alanyl-D-alanine + H2O = 2 D-alanine</text>
        <dbReference type="Rhea" id="RHEA:20661"/>
        <dbReference type="ChEBI" id="CHEBI:15377"/>
        <dbReference type="ChEBI" id="CHEBI:57416"/>
        <dbReference type="ChEBI" id="CHEBI:57822"/>
        <dbReference type="EC" id="3.4.13.22"/>
    </reaction>
</comment>
<dbReference type="SUPFAM" id="SSF55166">
    <property type="entry name" value="Hedgehog/DD-peptidase"/>
    <property type="match status" value="1"/>
</dbReference>
<feature type="binding site" evidence="9">
    <location>
        <position position="95"/>
    </location>
    <ligand>
        <name>Zn(2+)</name>
        <dbReference type="ChEBI" id="CHEBI:29105"/>
        <note>catalytic</note>
    </ligand>
</feature>
<protein>
    <recommendedName>
        <fullName evidence="9 10">D-alanyl-D-alanine dipeptidase</fullName>
        <shortName evidence="9 10">D-Ala-D-Ala dipeptidase</shortName>
        <ecNumber evidence="9 10">3.4.13.22</ecNumber>
    </recommendedName>
</protein>
<keyword evidence="3 9" id="KW-0479">Metal-binding</keyword>
<organism evidence="11 12">
    <name type="scientific">Kaustia mangrovi</name>
    <dbReference type="NCBI Taxonomy" id="2593653"/>
    <lineage>
        <taxon>Bacteria</taxon>
        <taxon>Pseudomonadati</taxon>
        <taxon>Pseudomonadota</taxon>
        <taxon>Alphaproteobacteria</taxon>
        <taxon>Hyphomicrobiales</taxon>
        <taxon>Parvibaculaceae</taxon>
        <taxon>Kaustia</taxon>
    </lineage>
</organism>
<keyword evidence="5 9" id="KW-0862">Zinc</keyword>
<keyword evidence="8 10" id="KW-0961">Cell wall biogenesis/degradation</keyword>
<evidence type="ECO:0000256" key="6">
    <source>
        <dbReference type="ARBA" id="ARBA00022997"/>
    </source>
</evidence>
<proteinExistence type="inferred from homology"/>
<dbReference type="Gene3D" id="3.30.1380.10">
    <property type="match status" value="1"/>
</dbReference>
<dbReference type="GO" id="GO:0006508">
    <property type="term" value="P:proteolysis"/>
    <property type="evidence" value="ECO:0007669"/>
    <property type="project" value="UniProtKB-KW"/>
</dbReference>
<evidence type="ECO:0000256" key="10">
    <source>
        <dbReference type="PIRNR" id="PIRNR026671"/>
    </source>
</evidence>
<evidence type="ECO:0000256" key="8">
    <source>
        <dbReference type="ARBA" id="ARBA00023316"/>
    </source>
</evidence>
<dbReference type="GO" id="GO:0160237">
    <property type="term" value="F:D-Ala-D-Ala dipeptidase activity"/>
    <property type="evidence" value="ECO:0007669"/>
    <property type="project" value="UniProtKB-EC"/>
</dbReference>
<name>A0A7S8C657_9HYPH</name>
<dbReference type="InterPro" id="IPR009045">
    <property type="entry name" value="Zn_M74/Hedgehog-like"/>
</dbReference>
<dbReference type="PANTHER" id="PTHR43126">
    <property type="entry name" value="D-ALANYL-D-ALANINE DIPEPTIDASE"/>
    <property type="match status" value="1"/>
</dbReference>
<keyword evidence="12" id="KW-1185">Reference proteome</keyword>
<dbReference type="GO" id="GO:0071555">
    <property type="term" value="P:cell wall organization"/>
    <property type="evidence" value="ECO:0007669"/>
    <property type="project" value="UniProtKB-KW"/>
</dbReference>
<dbReference type="PIRSF" id="PIRSF026671">
    <property type="entry name" value="AA_dipeptidase"/>
    <property type="match status" value="1"/>
</dbReference>
<dbReference type="Proteomes" id="UP000593594">
    <property type="component" value="Chromosome"/>
</dbReference>
<evidence type="ECO:0000256" key="3">
    <source>
        <dbReference type="ARBA" id="ARBA00022723"/>
    </source>
</evidence>
<dbReference type="AlphaFoldDB" id="A0A7S8C657"/>
<keyword evidence="4 9" id="KW-0378">Hydrolase</keyword>
<dbReference type="RefSeq" id="WP_213161467.1">
    <property type="nucleotide sequence ID" value="NZ_CP058214.1"/>
</dbReference>
<evidence type="ECO:0000256" key="7">
    <source>
        <dbReference type="ARBA" id="ARBA00023049"/>
    </source>
</evidence>
<dbReference type="InterPro" id="IPR000755">
    <property type="entry name" value="A_A_dipeptidase"/>
</dbReference>
<dbReference type="KEGG" id="kmn:HW532_16225"/>
<feature type="binding site" evidence="9">
    <location>
        <position position="162"/>
    </location>
    <ligand>
        <name>Zn(2+)</name>
        <dbReference type="ChEBI" id="CHEBI:29105"/>
        <note>catalytic</note>
    </ligand>
</feature>
<dbReference type="NCBIfam" id="NF007557">
    <property type="entry name" value="PRK10178.1"/>
    <property type="match status" value="1"/>
</dbReference>
<evidence type="ECO:0000313" key="12">
    <source>
        <dbReference type="Proteomes" id="UP000593594"/>
    </source>
</evidence>
<evidence type="ECO:0000256" key="1">
    <source>
        <dbReference type="ARBA" id="ARBA00001362"/>
    </source>
</evidence>
<dbReference type="CDD" id="cd14840">
    <property type="entry name" value="D-Ala-D-Ala_dipeptidase_Aad"/>
    <property type="match status" value="1"/>
</dbReference>
<comment type="function">
    <text evidence="9 10">Catalyzes hydrolysis of the D-alanyl-D-alanine dipeptide.</text>
</comment>
<dbReference type="GO" id="GO:0008270">
    <property type="term" value="F:zinc ion binding"/>
    <property type="evidence" value="ECO:0007669"/>
    <property type="project" value="UniProtKB-UniRule"/>
</dbReference>
<accession>A0A7S8C657</accession>
<gene>
    <name evidence="9 11" type="primary">ddpX</name>
    <name evidence="11" type="ORF">HW532_16225</name>
</gene>
<dbReference type="PANTHER" id="PTHR43126:SF1">
    <property type="entry name" value="D-ALANYL-D-ALANINE DIPEPTIDASE"/>
    <property type="match status" value="1"/>
</dbReference>
<keyword evidence="7 9" id="KW-0482">Metalloprotease</keyword>
<evidence type="ECO:0000256" key="2">
    <source>
        <dbReference type="ARBA" id="ARBA00022670"/>
    </source>
</evidence>